<reference evidence="1" key="1">
    <citation type="submission" date="2024-07" db="EMBL/GenBank/DDBJ databases">
        <title>Metagenome and Metagenome-Assembled Genomes of Archaea from a hot spring from the geothermal field of Los Azufres, Mexico.</title>
        <authorList>
            <person name="Marin-Paredes R."/>
            <person name="Martinez-Romero E."/>
            <person name="Servin-Garciduenas L.E."/>
        </authorList>
    </citation>
    <scope>NUCLEOTIDE SEQUENCE</scope>
</reference>
<organism evidence="1 2">
    <name type="scientific">Thermoproteus sp. AZ2</name>
    <dbReference type="NCBI Taxonomy" id="1609232"/>
    <lineage>
        <taxon>Archaea</taxon>
        <taxon>Thermoproteota</taxon>
        <taxon>Thermoprotei</taxon>
        <taxon>Thermoproteales</taxon>
        <taxon>Thermoproteaceae</taxon>
        <taxon>Thermoproteus</taxon>
    </lineage>
</organism>
<dbReference type="Proteomes" id="UP000033636">
    <property type="component" value="Unassembled WGS sequence"/>
</dbReference>
<accession>A0ACC6V055</accession>
<protein>
    <submittedName>
        <fullName evidence="1">GH116 family glycosyl hydrolase</fullName>
    </submittedName>
</protein>
<gene>
    <name evidence="1" type="ORF">TU35_003665</name>
</gene>
<name>A0ACC6V055_9CREN</name>
<keyword evidence="1" id="KW-0378">Hydrolase</keyword>
<proteinExistence type="predicted"/>
<evidence type="ECO:0000313" key="1">
    <source>
        <dbReference type="EMBL" id="MFB6490338.1"/>
    </source>
</evidence>
<dbReference type="EMBL" id="JZWT02000007">
    <property type="protein sequence ID" value="MFB6490338.1"/>
    <property type="molecule type" value="Genomic_DNA"/>
</dbReference>
<sequence>MLQSAGYMLGADPYRTPWLKPVEAIEYIGEPPMARLKYIDADLPVEAEAEFLSPFIPGDLKNSALPAAIIRVRLRNKGDRPLKAAVMAGLKSPFKRAAAKGAGGIMSVWGPWEPPESPLYGGSMALALSGGDASFAVVKAPGYEEYGVSRYNEELLRAWIDFRREGRLRGSAAAEGEGLWAFAASSLELKPGEEKAVYFVLAWHFPNHYDQFGERLGHYYENFFASAADAAKYVLANIDYLYGETVKFHDAVYGLEGLDRWVADLVASQLTSLLKLTWLTRDGRFAIWEGLYDRQYSGPELNAFNTTDVVFYVFPTLLSLFPELAAKYLVQHAAHSLARGTPEWALYALAIPENYAEMQRELAKDPGLALDWPKFVERLTAIVERTGKDPAGRVAHFFNESIKGVDQWHMVDLMPKYVLMAYSAAKWAGNMELLRNLWPAMAGAIDAMVKSQSYDGLPYHTTPAGIEWENAVRAQFRRLQPALSVALASQRLLPMGYQTFDTWAFYGVSSYVLFLWIAALEAMADASARLGEAGGRYGELLGKAEAFSERLWNGEYFILWADPATGERDTACMAAQLLGQLAAHVAGLGPVADPGRIKSALRAVAKYNLVKDEGLINGVYPGSERPSLAGPMRYKNFTRGPYLPTWQMDTPWSGVEFAVAGLMLYEGLVDEALAVLGEVHRRYARAGHYWSHVEWGAHYMRPLSSWLVAMGALGLSYDGWARELSLRPAKTPIRWAYAVEGAWGVFSANASSASLDHLHGELEIAALRLWARPREIRLNGKGLEARVEERGGQYLVRLVSPIRLRPGDRLELAF</sequence>
<comment type="caution">
    <text evidence="1">The sequence shown here is derived from an EMBL/GenBank/DDBJ whole genome shotgun (WGS) entry which is preliminary data.</text>
</comment>
<evidence type="ECO:0000313" key="2">
    <source>
        <dbReference type="Proteomes" id="UP000033636"/>
    </source>
</evidence>